<dbReference type="OrthoDB" id="504708at2759"/>
<name>A7SXH6_NEMVE</name>
<dbReference type="OMA" id="SRAPFGM"/>
<dbReference type="PhylomeDB" id="A7SXH6"/>
<dbReference type="Gene3D" id="3.20.20.370">
    <property type="entry name" value="Glycoside hydrolase/deacetylase"/>
    <property type="match status" value="1"/>
</dbReference>
<evidence type="ECO:0000313" key="4">
    <source>
        <dbReference type="Proteomes" id="UP000001593"/>
    </source>
</evidence>
<dbReference type="InterPro" id="IPR052740">
    <property type="entry name" value="CE4"/>
</dbReference>
<gene>
    <name evidence="3" type="ORF">NEMVEDRAFT_v1g247951</name>
</gene>
<dbReference type="Proteomes" id="UP000001593">
    <property type="component" value="Unassembled WGS sequence"/>
</dbReference>
<dbReference type="InterPro" id="IPR002509">
    <property type="entry name" value="NODB_dom"/>
</dbReference>
<dbReference type="SUPFAM" id="SSF88713">
    <property type="entry name" value="Glycoside hydrolase/deacetylase"/>
    <property type="match status" value="1"/>
</dbReference>
<dbReference type="eggNOG" id="ENOG502R90A">
    <property type="taxonomic scope" value="Eukaryota"/>
</dbReference>
<organism evidence="3 4">
    <name type="scientific">Nematostella vectensis</name>
    <name type="common">Starlet sea anemone</name>
    <dbReference type="NCBI Taxonomy" id="45351"/>
    <lineage>
        <taxon>Eukaryota</taxon>
        <taxon>Metazoa</taxon>
        <taxon>Cnidaria</taxon>
        <taxon>Anthozoa</taxon>
        <taxon>Hexacorallia</taxon>
        <taxon>Actiniaria</taxon>
        <taxon>Edwardsiidae</taxon>
        <taxon>Nematostella</taxon>
    </lineage>
</organism>
<evidence type="ECO:0000313" key="3">
    <source>
        <dbReference type="EMBL" id="EDO31598.1"/>
    </source>
</evidence>
<keyword evidence="1" id="KW-0732">Signal</keyword>
<evidence type="ECO:0000256" key="1">
    <source>
        <dbReference type="SAM" id="SignalP"/>
    </source>
</evidence>
<dbReference type="HOGENOM" id="CLU_022576_0_0_1"/>
<evidence type="ECO:0000259" key="2">
    <source>
        <dbReference type="Pfam" id="PF01522"/>
    </source>
</evidence>
<dbReference type="AlphaFoldDB" id="A7SXH6"/>
<protein>
    <recommendedName>
        <fullName evidence="2">NodB homology domain-containing protein</fullName>
    </recommendedName>
</protein>
<dbReference type="GO" id="GO:0005975">
    <property type="term" value="P:carbohydrate metabolic process"/>
    <property type="evidence" value="ECO:0007669"/>
    <property type="project" value="InterPro"/>
</dbReference>
<dbReference type="InterPro" id="IPR011330">
    <property type="entry name" value="Glyco_hydro/deAcase_b/a-brl"/>
</dbReference>
<feature type="chain" id="PRO_5002714728" description="NodB homology domain-containing protein" evidence="1">
    <location>
        <begin position="21"/>
        <end position="382"/>
    </location>
</feature>
<dbReference type="PANTHER" id="PTHR45985:SF3">
    <property type="entry name" value="CHITIN DEACETYLASE-LIKE 4"/>
    <property type="match status" value="1"/>
</dbReference>
<dbReference type="PANTHER" id="PTHR45985">
    <property type="match status" value="1"/>
</dbReference>
<dbReference type="EMBL" id="DS469888">
    <property type="protein sequence ID" value="EDO31598.1"/>
    <property type="molecule type" value="Genomic_DNA"/>
</dbReference>
<proteinExistence type="predicted"/>
<reference evidence="3 4" key="1">
    <citation type="journal article" date="2007" name="Science">
        <title>Sea anemone genome reveals ancestral eumetazoan gene repertoire and genomic organization.</title>
        <authorList>
            <person name="Putnam N.H."/>
            <person name="Srivastava M."/>
            <person name="Hellsten U."/>
            <person name="Dirks B."/>
            <person name="Chapman J."/>
            <person name="Salamov A."/>
            <person name="Terry A."/>
            <person name="Shapiro H."/>
            <person name="Lindquist E."/>
            <person name="Kapitonov V.V."/>
            <person name="Jurka J."/>
            <person name="Genikhovich G."/>
            <person name="Grigoriev I.V."/>
            <person name="Lucas S.M."/>
            <person name="Steele R.E."/>
            <person name="Finnerty J.R."/>
            <person name="Technau U."/>
            <person name="Martindale M.Q."/>
            <person name="Rokhsar D.S."/>
        </authorList>
    </citation>
    <scope>NUCLEOTIDE SEQUENCE [LARGE SCALE GENOMIC DNA]</scope>
    <source>
        <strain evidence="4">CH2 X CH6</strain>
    </source>
</reference>
<dbReference type="GO" id="GO:0016810">
    <property type="term" value="F:hydrolase activity, acting on carbon-nitrogen (but not peptide) bonds"/>
    <property type="evidence" value="ECO:0007669"/>
    <property type="project" value="InterPro"/>
</dbReference>
<feature type="domain" description="NodB homology" evidence="2">
    <location>
        <begin position="58"/>
        <end position="180"/>
    </location>
</feature>
<dbReference type="InParanoid" id="A7SXH6"/>
<dbReference type="KEGG" id="nve:5502520"/>
<keyword evidence="4" id="KW-1185">Reference proteome</keyword>
<feature type="signal peptide" evidence="1">
    <location>
        <begin position="1"/>
        <end position="20"/>
    </location>
</feature>
<dbReference type="Pfam" id="PF01522">
    <property type="entry name" value="Polysacc_deac_1"/>
    <property type="match status" value="1"/>
</dbReference>
<accession>A7SXH6</accession>
<sequence>MSQRLLTAFLFLATVPGFQGKSYSNVAEKCDLEKCQPPNCRCSDDFQPPGGLSPALTPQIIMITFDDDITVINYEQYKDAVKGFTNPNGCPITATFFISHNYTNYYLAEKLHSEGHELADHTVTHRTPTTYWEDATYEEWESEITGEREILHKLTGLPSSTIKGFRAPFLEITEHQYQALYTNNFTYDLSWPTGRYYNPPMYPYTLDYRSIQDCPVGKCPVMSYPGLWVVPNIDLMDGNGNVCGAMMDACNPTGNSTQWYETMLLNFQYHYHSNKAPFGLHAHSAWFSQSTGHMEALRKFLTLVASRDDVWVLTVSQVIEWMKNPQDVNGANGFPAWDCLTRPKPRCTTPNVCHYTTPQDFYMPTCSDCPKHFPSPTNPDGE</sequence>